<protein>
    <submittedName>
        <fullName evidence="1">Uncharacterized protein</fullName>
    </submittedName>
</protein>
<proteinExistence type="predicted"/>
<dbReference type="EMBL" id="JAVFWL010000005">
    <property type="protein sequence ID" value="KAK6755465.1"/>
    <property type="molecule type" value="Genomic_DNA"/>
</dbReference>
<sequence length="67" mass="7828">MDHESDVVRISGGVFVYGLVDYGEVEKHSTSRCTDNTIARMEMWNSAVRRQHRKMFIGLYIYNKSNK</sequence>
<comment type="caution">
    <text evidence="1">The sequence shown here is derived from an EMBL/GenBank/DDBJ whole genome shotgun (WGS) entry which is preliminary data.</text>
</comment>
<evidence type="ECO:0000313" key="2">
    <source>
        <dbReference type="Proteomes" id="UP001303046"/>
    </source>
</evidence>
<accession>A0ABR1DYF8</accession>
<gene>
    <name evidence="1" type="primary">Necator_chrV.g18852</name>
    <name evidence="1" type="ORF">RB195_014061</name>
</gene>
<reference evidence="1 2" key="1">
    <citation type="submission" date="2023-08" db="EMBL/GenBank/DDBJ databases">
        <title>A Necator americanus chromosomal reference genome.</title>
        <authorList>
            <person name="Ilik V."/>
            <person name="Petrzelkova K.J."/>
            <person name="Pardy F."/>
            <person name="Fuh T."/>
            <person name="Niatou-Singa F.S."/>
            <person name="Gouil Q."/>
            <person name="Baker L."/>
            <person name="Ritchie M.E."/>
            <person name="Jex A.R."/>
            <person name="Gazzola D."/>
            <person name="Li H."/>
            <person name="Toshio Fujiwara R."/>
            <person name="Zhan B."/>
            <person name="Aroian R.V."/>
            <person name="Pafco B."/>
            <person name="Schwarz E.M."/>
        </authorList>
    </citation>
    <scope>NUCLEOTIDE SEQUENCE [LARGE SCALE GENOMIC DNA]</scope>
    <source>
        <strain evidence="1 2">Aroian</strain>
        <tissue evidence="1">Whole animal</tissue>
    </source>
</reference>
<keyword evidence="2" id="KW-1185">Reference proteome</keyword>
<name>A0ABR1DYF8_NECAM</name>
<organism evidence="1 2">
    <name type="scientific">Necator americanus</name>
    <name type="common">Human hookworm</name>
    <dbReference type="NCBI Taxonomy" id="51031"/>
    <lineage>
        <taxon>Eukaryota</taxon>
        <taxon>Metazoa</taxon>
        <taxon>Ecdysozoa</taxon>
        <taxon>Nematoda</taxon>
        <taxon>Chromadorea</taxon>
        <taxon>Rhabditida</taxon>
        <taxon>Rhabditina</taxon>
        <taxon>Rhabditomorpha</taxon>
        <taxon>Strongyloidea</taxon>
        <taxon>Ancylostomatidae</taxon>
        <taxon>Bunostominae</taxon>
        <taxon>Necator</taxon>
    </lineage>
</organism>
<evidence type="ECO:0000313" key="1">
    <source>
        <dbReference type="EMBL" id="KAK6755465.1"/>
    </source>
</evidence>
<dbReference type="Proteomes" id="UP001303046">
    <property type="component" value="Unassembled WGS sequence"/>
</dbReference>